<evidence type="ECO:0008006" key="4">
    <source>
        <dbReference type="Google" id="ProtNLM"/>
    </source>
</evidence>
<dbReference type="PANTHER" id="PTHR30344">
    <property type="entry name" value="6-PHOSPHOGLUCONOLACTONASE-RELATED"/>
    <property type="match status" value="1"/>
</dbReference>
<dbReference type="AlphaFoldDB" id="A0A1L2ZPN8"/>
<dbReference type="InterPro" id="IPR015943">
    <property type="entry name" value="WD40/YVTN_repeat-like_dom_sf"/>
</dbReference>
<sequence length="356" mass="37788">MNCHIVIACRAEGTLELHRFSNGILERLEVMHGFDGVNCLAYDASGHRLYASQTGEVSRVSVFNVFPGGDIEVAGSFDLPHQTAYISVAGEGLWSASYHGGNIAFVPLTPDGLPAGPAQVDSFGENSHCIVTASDGRHTYATSLRADKIAAYSVEDSQLRRRSVASVPPLGSGPRHLAFAGDSTLFALTEMSGEVIEFRRDLESGELTEVSRASIVPPSAGLTQGVARYSGGPEVPERPIWAADIQVAGELVFATERTTSTVTVLERSEGTVPGLEVVDYVSTEARPRASALSPDGEFYFVGGETSEHVSVYRVAHQVGAVQGGNAAAANAQKTSPLHLVCRIKTGENPAWFAFLP</sequence>
<organism evidence="2 3">
    <name type="scientific">Neomicrococcus aestuarii</name>
    <dbReference type="NCBI Taxonomy" id="556325"/>
    <lineage>
        <taxon>Bacteria</taxon>
        <taxon>Bacillati</taxon>
        <taxon>Actinomycetota</taxon>
        <taxon>Actinomycetes</taxon>
        <taxon>Micrococcales</taxon>
        <taxon>Micrococcaceae</taxon>
        <taxon>Neomicrococcus</taxon>
    </lineage>
</organism>
<dbReference type="KEGG" id="nae:BHE16_09090"/>
<protein>
    <recommendedName>
        <fullName evidence="4">6-phosphogluconolactonase</fullName>
    </recommendedName>
</protein>
<dbReference type="Proteomes" id="UP000183530">
    <property type="component" value="Chromosome"/>
</dbReference>
<reference evidence="2 3" key="1">
    <citation type="submission" date="2016-11" db="EMBL/GenBank/DDBJ databases">
        <title>Genome sequencing of Zhihengliuella aestuarii B18 antagonistic to Plasmodiophora brassicae.</title>
        <authorList>
            <person name="Luo Y."/>
        </authorList>
    </citation>
    <scope>NUCLEOTIDE SEQUENCE [LARGE SCALE GENOMIC DNA]</scope>
    <source>
        <strain evidence="2 3">B18</strain>
    </source>
</reference>
<gene>
    <name evidence="2" type="ORF">BHE16_09090</name>
</gene>
<dbReference type="GO" id="GO:0017057">
    <property type="term" value="F:6-phosphogluconolactonase activity"/>
    <property type="evidence" value="ECO:0007669"/>
    <property type="project" value="TreeGrafter"/>
</dbReference>
<evidence type="ECO:0000313" key="3">
    <source>
        <dbReference type="Proteomes" id="UP000183530"/>
    </source>
</evidence>
<accession>A0A1L2ZPN8</accession>
<comment type="similarity">
    <text evidence="1">Belongs to the cycloisomerase 2 family.</text>
</comment>
<dbReference type="EMBL" id="CP018135">
    <property type="protein sequence ID" value="APF41127.1"/>
    <property type="molecule type" value="Genomic_DNA"/>
</dbReference>
<dbReference type="GO" id="GO:0005829">
    <property type="term" value="C:cytosol"/>
    <property type="evidence" value="ECO:0007669"/>
    <property type="project" value="TreeGrafter"/>
</dbReference>
<name>A0A1L2ZPN8_9MICC</name>
<dbReference type="Gene3D" id="2.130.10.10">
    <property type="entry name" value="YVTN repeat-like/Quinoprotein amine dehydrogenase"/>
    <property type="match status" value="1"/>
</dbReference>
<dbReference type="STRING" id="556325.BHE16_09090"/>
<dbReference type="PANTHER" id="PTHR30344:SF1">
    <property type="entry name" value="6-PHOSPHOGLUCONOLACTONASE"/>
    <property type="match status" value="1"/>
</dbReference>
<dbReference type="InterPro" id="IPR019405">
    <property type="entry name" value="Lactonase_7-beta_prop"/>
</dbReference>
<proteinExistence type="inferred from homology"/>
<dbReference type="Pfam" id="PF10282">
    <property type="entry name" value="Lactonase"/>
    <property type="match status" value="1"/>
</dbReference>
<evidence type="ECO:0000313" key="2">
    <source>
        <dbReference type="EMBL" id="APF41127.1"/>
    </source>
</evidence>
<keyword evidence="3" id="KW-1185">Reference proteome</keyword>
<dbReference type="SUPFAM" id="SSF50974">
    <property type="entry name" value="Nitrous oxide reductase, N-terminal domain"/>
    <property type="match status" value="1"/>
</dbReference>
<evidence type="ECO:0000256" key="1">
    <source>
        <dbReference type="ARBA" id="ARBA00005564"/>
    </source>
</evidence>
<dbReference type="OrthoDB" id="9790815at2"/>
<dbReference type="RefSeq" id="WP_071894598.1">
    <property type="nucleotide sequence ID" value="NZ_CP018135.1"/>
</dbReference>
<dbReference type="InterPro" id="IPR011045">
    <property type="entry name" value="N2O_reductase_N"/>
</dbReference>
<dbReference type="InterPro" id="IPR050282">
    <property type="entry name" value="Cycloisomerase_2"/>
</dbReference>